<name>A0A401S8R9_CHIPU</name>
<proteinExistence type="predicted"/>
<accession>A0A401S8R9</accession>
<dbReference type="EMBL" id="BEZZ01000139">
    <property type="protein sequence ID" value="GCC26791.1"/>
    <property type="molecule type" value="Genomic_DNA"/>
</dbReference>
<evidence type="ECO:0000313" key="1">
    <source>
        <dbReference type="EMBL" id="GCC26791.1"/>
    </source>
</evidence>
<dbReference type="Proteomes" id="UP000287033">
    <property type="component" value="Unassembled WGS sequence"/>
</dbReference>
<protein>
    <submittedName>
        <fullName evidence="1">Uncharacterized protein</fullName>
    </submittedName>
</protein>
<keyword evidence="2" id="KW-1185">Reference proteome</keyword>
<gene>
    <name evidence="1" type="ORF">chiPu_0005211</name>
</gene>
<sequence length="148" mass="16588">MKRTSPGSIPRCKTHIRTLQPLLINDGSDPAVYLFVTHSVETSKCTACIYLEGWEEEEEDRDNMKFNGKLWSPRVESGRIDSLSDWLLLVELTRGDRACSRAQHDVWKPLNRARTTGNAPINEKGAGNKAFIFLADVDASIEGRSVVI</sequence>
<reference evidence="1 2" key="1">
    <citation type="journal article" date="2018" name="Nat. Ecol. Evol.">
        <title>Shark genomes provide insights into elasmobranch evolution and the origin of vertebrates.</title>
        <authorList>
            <person name="Hara Y"/>
            <person name="Yamaguchi K"/>
            <person name="Onimaru K"/>
            <person name="Kadota M"/>
            <person name="Koyanagi M"/>
            <person name="Keeley SD"/>
            <person name="Tatsumi K"/>
            <person name="Tanaka K"/>
            <person name="Motone F"/>
            <person name="Kageyama Y"/>
            <person name="Nozu R"/>
            <person name="Adachi N"/>
            <person name="Nishimura O"/>
            <person name="Nakagawa R"/>
            <person name="Tanegashima C"/>
            <person name="Kiyatake I"/>
            <person name="Matsumoto R"/>
            <person name="Murakumo K"/>
            <person name="Nishida K"/>
            <person name="Terakita A"/>
            <person name="Kuratani S"/>
            <person name="Sato K"/>
            <person name="Hyodo S Kuraku.S."/>
        </authorList>
    </citation>
    <scope>NUCLEOTIDE SEQUENCE [LARGE SCALE GENOMIC DNA]</scope>
</reference>
<organism evidence="1 2">
    <name type="scientific">Chiloscyllium punctatum</name>
    <name type="common">Brownbanded bambooshark</name>
    <name type="synonym">Hemiscyllium punctatum</name>
    <dbReference type="NCBI Taxonomy" id="137246"/>
    <lineage>
        <taxon>Eukaryota</taxon>
        <taxon>Metazoa</taxon>
        <taxon>Chordata</taxon>
        <taxon>Craniata</taxon>
        <taxon>Vertebrata</taxon>
        <taxon>Chondrichthyes</taxon>
        <taxon>Elasmobranchii</taxon>
        <taxon>Galeomorphii</taxon>
        <taxon>Galeoidea</taxon>
        <taxon>Orectolobiformes</taxon>
        <taxon>Hemiscylliidae</taxon>
        <taxon>Chiloscyllium</taxon>
    </lineage>
</organism>
<comment type="caution">
    <text evidence="1">The sequence shown here is derived from an EMBL/GenBank/DDBJ whole genome shotgun (WGS) entry which is preliminary data.</text>
</comment>
<dbReference type="AlphaFoldDB" id="A0A401S8R9"/>
<evidence type="ECO:0000313" key="2">
    <source>
        <dbReference type="Proteomes" id="UP000287033"/>
    </source>
</evidence>